<evidence type="ECO:0000313" key="1">
    <source>
        <dbReference type="EMBL" id="UXY39858.1"/>
    </source>
</evidence>
<accession>A0ABY6EZP4</accession>
<evidence type="ECO:0008006" key="3">
    <source>
        <dbReference type="Google" id="ProtNLM"/>
    </source>
</evidence>
<protein>
    <recommendedName>
        <fullName evidence="3">GATA-type domain-containing protein</fullName>
    </recommendedName>
</protein>
<keyword evidence="2" id="KW-1185">Reference proteome</keyword>
<proteinExistence type="predicted"/>
<gene>
    <name evidence="1" type="ORF">N8I86_37205</name>
</gene>
<evidence type="ECO:0000313" key="2">
    <source>
        <dbReference type="Proteomes" id="UP001060733"/>
    </source>
</evidence>
<reference evidence="1" key="1">
    <citation type="submission" date="2022-10" db="EMBL/GenBank/DDBJ databases">
        <authorList>
            <person name="Mo P."/>
        </authorList>
    </citation>
    <scope>NUCLEOTIDE SEQUENCE</scope>
    <source>
        <strain evidence="1">HUAS 14-6</strain>
    </source>
</reference>
<organism evidence="1 2">
    <name type="scientific">Streptomyces albidocamelliae</name>
    <dbReference type="NCBI Taxonomy" id="2981135"/>
    <lineage>
        <taxon>Bacteria</taxon>
        <taxon>Bacillati</taxon>
        <taxon>Actinomycetota</taxon>
        <taxon>Actinomycetes</taxon>
        <taxon>Kitasatosporales</taxon>
        <taxon>Streptomycetaceae</taxon>
        <taxon>Streptomyces</taxon>
    </lineage>
</organism>
<name>A0ABY6EZP4_9ACTN</name>
<dbReference type="EMBL" id="CP106795">
    <property type="protein sequence ID" value="UXY39858.1"/>
    <property type="molecule type" value="Genomic_DNA"/>
</dbReference>
<dbReference type="Proteomes" id="UP001060733">
    <property type="component" value="Chromosome"/>
</dbReference>
<sequence length="82" mass="8772">MSRPRKRVQPVPDPERAAAAAAFLAGQEITRTQCGRCGSEVAGVNGRYACGVCGWINHWSEGHKALPTAADDESALEMPESF</sequence>